<evidence type="ECO:0000256" key="1">
    <source>
        <dbReference type="ARBA" id="ARBA00023015"/>
    </source>
</evidence>
<organism evidence="5 6">
    <name type="scientific">Qipengyuania soli</name>
    <dbReference type="NCBI Taxonomy" id="2782568"/>
    <lineage>
        <taxon>Bacteria</taxon>
        <taxon>Pseudomonadati</taxon>
        <taxon>Pseudomonadota</taxon>
        <taxon>Alphaproteobacteria</taxon>
        <taxon>Sphingomonadales</taxon>
        <taxon>Erythrobacteraceae</taxon>
        <taxon>Qipengyuania</taxon>
    </lineage>
</organism>
<dbReference type="EMBL" id="CP064654">
    <property type="protein sequence ID" value="QPC98591.1"/>
    <property type="molecule type" value="Genomic_DNA"/>
</dbReference>
<dbReference type="SMART" id="SM00342">
    <property type="entry name" value="HTH_ARAC"/>
    <property type="match status" value="1"/>
</dbReference>
<dbReference type="Pfam" id="PF12833">
    <property type="entry name" value="HTH_18"/>
    <property type="match status" value="1"/>
</dbReference>
<evidence type="ECO:0000313" key="6">
    <source>
        <dbReference type="Proteomes" id="UP000594459"/>
    </source>
</evidence>
<proteinExistence type="predicted"/>
<dbReference type="Gene3D" id="1.10.10.60">
    <property type="entry name" value="Homeodomain-like"/>
    <property type="match status" value="1"/>
</dbReference>
<dbReference type="InterPro" id="IPR018060">
    <property type="entry name" value="HTH_AraC"/>
</dbReference>
<evidence type="ECO:0000313" key="5">
    <source>
        <dbReference type="EMBL" id="QPC98591.1"/>
    </source>
</evidence>
<keyword evidence="1" id="KW-0805">Transcription regulation</keyword>
<sequence>MTWFDWLSVAEGELPEGATVSCGMLGDQPCMRLLWGGVWTAETRDGHMVFDPGEKGITLYFGPQSRYMPISVTGSYRALTMHLATGAPAVLAGPTQIDLLDRIEVHEDIVGHGKLTSKIPLEQDYECWMQALEEQLRKFLDATGRRLPDPLSASFERECIVAPDFTISEFAAAHGVSTRTVERAVRRDFGVSPTFALRRARALDMAAALLDVAEPGAENEIRLRYFDQSHLIREIRHFFGMKPSELSGRKHPLLSLNMESRQRRRMQALAELEEEGRRGVIPWRERSTPPAT</sequence>
<dbReference type="PANTHER" id="PTHR46796">
    <property type="entry name" value="HTH-TYPE TRANSCRIPTIONAL ACTIVATOR RHAS-RELATED"/>
    <property type="match status" value="1"/>
</dbReference>
<dbReference type="PANTHER" id="PTHR46796:SF13">
    <property type="entry name" value="HTH-TYPE TRANSCRIPTIONAL ACTIVATOR RHAS"/>
    <property type="match status" value="1"/>
</dbReference>
<dbReference type="GO" id="GO:0003700">
    <property type="term" value="F:DNA-binding transcription factor activity"/>
    <property type="evidence" value="ECO:0007669"/>
    <property type="project" value="InterPro"/>
</dbReference>
<dbReference type="AlphaFoldDB" id="A0A7S8F3R6"/>
<accession>A0A7S8F3R6</accession>
<keyword evidence="2" id="KW-0238">DNA-binding</keyword>
<gene>
    <name evidence="5" type="ORF">IRL76_12180</name>
</gene>
<evidence type="ECO:0000259" key="4">
    <source>
        <dbReference type="PROSITE" id="PS01124"/>
    </source>
</evidence>
<keyword evidence="6" id="KW-1185">Reference proteome</keyword>
<dbReference type="RefSeq" id="WP_200981596.1">
    <property type="nucleotide sequence ID" value="NZ_CP064654.1"/>
</dbReference>
<dbReference type="GO" id="GO:0043565">
    <property type="term" value="F:sequence-specific DNA binding"/>
    <property type="evidence" value="ECO:0007669"/>
    <property type="project" value="InterPro"/>
</dbReference>
<keyword evidence="3" id="KW-0804">Transcription</keyword>
<reference evidence="5 6" key="1">
    <citation type="submission" date="2020-11" db="EMBL/GenBank/DDBJ databases">
        <title>The genome sequence of Erythrobacter sp. 6D36.</title>
        <authorList>
            <person name="Liu Y."/>
        </authorList>
    </citation>
    <scope>NUCLEOTIDE SEQUENCE [LARGE SCALE GENOMIC DNA]</scope>
    <source>
        <strain evidence="5 6">6D36</strain>
    </source>
</reference>
<evidence type="ECO:0000256" key="2">
    <source>
        <dbReference type="ARBA" id="ARBA00023125"/>
    </source>
</evidence>
<dbReference type="Proteomes" id="UP000594459">
    <property type="component" value="Chromosome"/>
</dbReference>
<dbReference type="PROSITE" id="PS01124">
    <property type="entry name" value="HTH_ARAC_FAMILY_2"/>
    <property type="match status" value="1"/>
</dbReference>
<feature type="domain" description="HTH araC/xylS-type" evidence="4">
    <location>
        <begin position="145"/>
        <end position="249"/>
    </location>
</feature>
<dbReference type="KEGG" id="qso:IRL76_12180"/>
<name>A0A7S8F3R6_9SPHN</name>
<dbReference type="InterPro" id="IPR050204">
    <property type="entry name" value="AraC_XylS_family_regulators"/>
</dbReference>
<evidence type="ECO:0000256" key="3">
    <source>
        <dbReference type="ARBA" id="ARBA00023163"/>
    </source>
</evidence>
<protein>
    <submittedName>
        <fullName evidence="5">Helix-turn-helix domain-containing protein</fullName>
    </submittedName>
</protein>